<organism evidence="1 2">
    <name type="scientific">Rhizobium mayense</name>
    <dbReference type="NCBI Taxonomy" id="1312184"/>
    <lineage>
        <taxon>Bacteria</taxon>
        <taxon>Pseudomonadati</taxon>
        <taxon>Pseudomonadota</taxon>
        <taxon>Alphaproteobacteria</taxon>
        <taxon>Hyphomicrobiales</taxon>
        <taxon>Rhizobiaceae</taxon>
        <taxon>Rhizobium/Agrobacterium group</taxon>
        <taxon>Rhizobium</taxon>
    </lineage>
</organism>
<protein>
    <submittedName>
        <fullName evidence="1">TIGR02594 family protein</fullName>
    </submittedName>
</protein>
<accession>A0ABT7JY92</accession>
<evidence type="ECO:0000313" key="1">
    <source>
        <dbReference type="EMBL" id="MDL2401272.1"/>
    </source>
</evidence>
<name>A0ABT7JY92_9HYPH</name>
<dbReference type="EMBL" id="JARFYM010000017">
    <property type="protein sequence ID" value="MDL2401272.1"/>
    <property type="molecule type" value="Genomic_DNA"/>
</dbReference>
<dbReference type="InterPro" id="IPR036365">
    <property type="entry name" value="PGBD-like_sf"/>
</dbReference>
<reference evidence="1" key="1">
    <citation type="submission" date="2023-06" db="EMBL/GenBank/DDBJ databases">
        <title>Phylogenetic Diversity of Rhizobium strains.</title>
        <authorList>
            <person name="Moura F.T."/>
            <person name="Helene L.C.F."/>
            <person name="Hungria M."/>
        </authorList>
    </citation>
    <scope>NUCLEOTIDE SEQUENCE</scope>
    <source>
        <strain evidence="1">CCGE526</strain>
    </source>
</reference>
<dbReference type="SUPFAM" id="SSF47090">
    <property type="entry name" value="PGBD-like"/>
    <property type="match status" value="1"/>
</dbReference>
<keyword evidence="2" id="KW-1185">Reference proteome</keyword>
<dbReference type="RefSeq" id="WP_285870465.1">
    <property type="nucleotide sequence ID" value="NZ_JARFYM010000017.1"/>
</dbReference>
<evidence type="ECO:0000313" key="2">
    <source>
        <dbReference type="Proteomes" id="UP001172645"/>
    </source>
</evidence>
<gene>
    <name evidence="1" type="ORF">PY649_20405</name>
</gene>
<comment type="caution">
    <text evidence="1">The sequence shown here is derived from an EMBL/GenBank/DDBJ whole genome shotgun (WGS) entry which is preliminary data.</text>
</comment>
<sequence length="240" mass="25507">MQSFDEWLAGRLAIHGHPVSGAGAKAVSVALMAFQSSIGLAVTGTANADTVAALRKTTDQVTNISQYQAVPVAPTKPSWMREAERLIGLHEGVGAANNPTIIGWAKKLGGWISSYYTQDSTPWCGLFQAHCIGAALPTERLPDNPLGALNWATFGRALQTPAPGAILVFKRTGGGHVTQYYGENETHFCCLGGNQSDAVTNDDWVPKERLVAIRWPLTGEAPVGGRMMLTANHTPSAKEA</sequence>
<dbReference type="NCBIfam" id="TIGR02594">
    <property type="entry name" value="TIGR02594 family protein"/>
    <property type="match status" value="1"/>
</dbReference>
<dbReference type="Proteomes" id="UP001172645">
    <property type="component" value="Unassembled WGS sequence"/>
</dbReference>
<dbReference type="InterPro" id="IPR013423">
    <property type="entry name" value="CHP02594"/>
</dbReference>
<proteinExistence type="predicted"/>